<dbReference type="InterPro" id="IPR049207">
    <property type="entry name" value="DUF4246_N"/>
</dbReference>
<dbReference type="InterPro" id="IPR025340">
    <property type="entry name" value="DUF4246"/>
</dbReference>
<dbReference type="OrthoDB" id="415532at2759"/>
<keyword evidence="5" id="KW-1185">Reference proteome</keyword>
<dbReference type="AlphaFoldDB" id="A0A9P6C342"/>
<feature type="region of interest" description="Disordered" evidence="1">
    <location>
        <begin position="1"/>
        <end position="38"/>
    </location>
</feature>
<evidence type="ECO:0000313" key="5">
    <source>
        <dbReference type="Proteomes" id="UP000807342"/>
    </source>
</evidence>
<feature type="compositionally biased region" description="Basic and acidic residues" evidence="1">
    <location>
        <begin position="25"/>
        <end position="38"/>
    </location>
</feature>
<dbReference type="Pfam" id="PF21666">
    <property type="entry name" value="DUF4246_N"/>
    <property type="match status" value="1"/>
</dbReference>
<accession>A0A9P6C342</accession>
<evidence type="ECO:0000313" key="4">
    <source>
        <dbReference type="EMBL" id="KAF9449677.1"/>
    </source>
</evidence>
<sequence>MSASTTPLFPGFGLPLNFDPCPPSGRREPNPPDPRGEGKVLFRTALDQKITSSRMGCSRMPMLTKRETAMLAFTNQITDKEDWEKKIYQESITNKWRAEVMEQNDDFTVTMFDYCLEELKYKAEIYGETGCINLFHGDVVKSDSAIPKDLQEALKVAVAPLENVPDQAKDWHPGSDGMVLDLVHPSLYPLVYGLSRIVTSEKLDLRTCLSMSGTGEIAPVPTEEEARFEYTRRHSSERVLAFSRKFQWLPCDVDISGDTPKIISYINNLHPQKHGDLYDILEGIIQRVIPLWNKTLTPLRKFDFGQRIVMDDVDYGDFEEVQEREGPQRDFDDSDFDEDVFYDREWQWISEHKRRFLVRPEPGTFYPPTPQDPIDLKKDYEHRGLQIIIKLANIHLTPEKPEYNGGSWHVEGKMNEHICASAIYYYDNENITPSRLAFRQASDIESASSQSYEQGDSIWLEEVYGIQNWSAAVQDVGSVETRSGRVITFPNILQHQVQPFKLQDPAKPGHRKILALFLIDPHIRVISTAHVPCQQKEWWVEPMVKNDGPLAKLPVELRSLIVNESKGFPLSLGEAKDLRKELMEEREKYEIVLDSHFNSVQISLCEH</sequence>
<reference evidence="4" key="1">
    <citation type="submission" date="2020-11" db="EMBL/GenBank/DDBJ databases">
        <authorList>
            <consortium name="DOE Joint Genome Institute"/>
            <person name="Ahrendt S."/>
            <person name="Riley R."/>
            <person name="Andreopoulos W."/>
            <person name="Labutti K."/>
            <person name="Pangilinan J."/>
            <person name="Ruiz-Duenas F.J."/>
            <person name="Barrasa J.M."/>
            <person name="Sanchez-Garcia M."/>
            <person name="Camarero S."/>
            <person name="Miyauchi S."/>
            <person name="Serrano A."/>
            <person name="Linde D."/>
            <person name="Babiker R."/>
            <person name="Drula E."/>
            <person name="Ayuso-Fernandez I."/>
            <person name="Pacheco R."/>
            <person name="Padilla G."/>
            <person name="Ferreira P."/>
            <person name="Barriuso J."/>
            <person name="Kellner H."/>
            <person name="Castanera R."/>
            <person name="Alfaro M."/>
            <person name="Ramirez L."/>
            <person name="Pisabarro A.G."/>
            <person name="Kuo A."/>
            <person name="Tritt A."/>
            <person name="Lipzen A."/>
            <person name="He G."/>
            <person name="Yan M."/>
            <person name="Ng V."/>
            <person name="Cullen D."/>
            <person name="Martin F."/>
            <person name="Rosso M.-N."/>
            <person name="Henrissat B."/>
            <person name="Hibbett D."/>
            <person name="Martinez A.T."/>
            <person name="Grigoriev I.V."/>
        </authorList>
    </citation>
    <scope>NUCLEOTIDE SEQUENCE</scope>
    <source>
        <strain evidence="4">MF-IS2</strain>
    </source>
</reference>
<feature type="domain" description="DUF4246" evidence="3">
    <location>
        <begin position="10"/>
        <end position="99"/>
    </location>
</feature>
<dbReference type="PANTHER" id="PTHR33119">
    <property type="entry name" value="IFI3P"/>
    <property type="match status" value="1"/>
</dbReference>
<dbReference type="Pfam" id="PF14033">
    <property type="entry name" value="DUF4246"/>
    <property type="match status" value="1"/>
</dbReference>
<organism evidence="4 5">
    <name type="scientific">Macrolepiota fuliginosa MF-IS2</name>
    <dbReference type="NCBI Taxonomy" id="1400762"/>
    <lineage>
        <taxon>Eukaryota</taxon>
        <taxon>Fungi</taxon>
        <taxon>Dikarya</taxon>
        <taxon>Basidiomycota</taxon>
        <taxon>Agaricomycotina</taxon>
        <taxon>Agaricomycetes</taxon>
        <taxon>Agaricomycetidae</taxon>
        <taxon>Agaricales</taxon>
        <taxon>Agaricineae</taxon>
        <taxon>Agaricaceae</taxon>
        <taxon>Macrolepiota</taxon>
    </lineage>
</organism>
<dbReference type="PANTHER" id="PTHR33119:SF1">
    <property type="entry name" value="FE2OG DIOXYGENASE DOMAIN-CONTAINING PROTEIN"/>
    <property type="match status" value="1"/>
</dbReference>
<dbReference type="InterPro" id="IPR049192">
    <property type="entry name" value="DUF4246_C"/>
</dbReference>
<dbReference type="EMBL" id="MU151123">
    <property type="protein sequence ID" value="KAF9449677.1"/>
    <property type="molecule type" value="Genomic_DNA"/>
</dbReference>
<evidence type="ECO:0000259" key="2">
    <source>
        <dbReference type="Pfam" id="PF14033"/>
    </source>
</evidence>
<evidence type="ECO:0000256" key="1">
    <source>
        <dbReference type="SAM" id="MobiDB-lite"/>
    </source>
</evidence>
<proteinExistence type="predicted"/>
<protein>
    <submittedName>
        <fullName evidence="4">Uncharacterized protein</fullName>
    </submittedName>
</protein>
<comment type="caution">
    <text evidence="4">The sequence shown here is derived from an EMBL/GenBank/DDBJ whole genome shotgun (WGS) entry which is preliminary data.</text>
</comment>
<gene>
    <name evidence="4" type="ORF">P691DRAFT_812021</name>
</gene>
<name>A0A9P6C342_9AGAR</name>
<evidence type="ECO:0000259" key="3">
    <source>
        <dbReference type="Pfam" id="PF21666"/>
    </source>
</evidence>
<dbReference type="Proteomes" id="UP000807342">
    <property type="component" value="Unassembled WGS sequence"/>
</dbReference>
<feature type="domain" description="DUF4246" evidence="2">
    <location>
        <begin position="110"/>
        <end position="541"/>
    </location>
</feature>